<gene>
    <name evidence="2" type="ORF">WA026_020446</name>
</gene>
<dbReference type="Proteomes" id="UP001431783">
    <property type="component" value="Unassembled WGS sequence"/>
</dbReference>
<feature type="non-terminal residue" evidence="2">
    <location>
        <position position="1"/>
    </location>
</feature>
<feature type="region of interest" description="Disordered" evidence="1">
    <location>
        <begin position="23"/>
        <end position="52"/>
    </location>
</feature>
<proteinExistence type="predicted"/>
<evidence type="ECO:0000313" key="3">
    <source>
        <dbReference type="Proteomes" id="UP001431783"/>
    </source>
</evidence>
<evidence type="ECO:0000313" key="2">
    <source>
        <dbReference type="EMBL" id="KAK9882326.1"/>
    </source>
</evidence>
<protein>
    <submittedName>
        <fullName evidence="2">Uncharacterized protein</fullName>
    </submittedName>
</protein>
<accession>A0AAW1UF72</accession>
<feature type="compositionally biased region" description="Polar residues" evidence="1">
    <location>
        <begin position="30"/>
        <end position="52"/>
    </location>
</feature>
<name>A0AAW1UF72_9CUCU</name>
<dbReference type="EMBL" id="JARQZJ010000074">
    <property type="protein sequence ID" value="KAK9882326.1"/>
    <property type="molecule type" value="Genomic_DNA"/>
</dbReference>
<sequence length="52" mass="5943">DKMVNQRKMHFLELMSGEKVWARPGFEPGTSRTLSGNHTPRPTSQAEENMVK</sequence>
<dbReference type="AlphaFoldDB" id="A0AAW1UF72"/>
<organism evidence="2 3">
    <name type="scientific">Henosepilachna vigintioctopunctata</name>
    <dbReference type="NCBI Taxonomy" id="420089"/>
    <lineage>
        <taxon>Eukaryota</taxon>
        <taxon>Metazoa</taxon>
        <taxon>Ecdysozoa</taxon>
        <taxon>Arthropoda</taxon>
        <taxon>Hexapoda</taxon>
        <taxon>Insecta</taxon>
        <taxon>Pterygota</taxon>
        <taxon>Neoptera</taxon>
        <taxon>Endopterygota</taxon>
        <taxon>Coleoptera</taxon>
        <taxon>Polyphaga</taxon>
        <taxon>Cucujiformia</taxon>
        <taxon>Coccinelloidea</taxon>
        <taxon>Coccinellidae</taxon>
        <taxon>Epilachninae</taxon>
        <taxon>Epilachnini</taxon>
        <taxon>Henosepilachna</taxon>
    </lineage>
</organism>
<comment type="caution">
    <text evidence="2">The sequence shown here is derived from an EMBL/GenBank/DDBJ whole genome shotgun (WGS) entry which is preliminary data.</text>
</comment>
<keyword evidence="3" id="KW-1185">Reference proteome</keyword>
<evidence type="ECO:0000256" key="1">
    <source>
        <dbReference type="SAM" id="MobiDB-lite"/>
    </source>
</evidence>
<reference evidence="2 3" key="1">
    <citation type="submission" date="2023-03" db="EMBL/GenBank/DDBJ databases">
        <title>Genome insight into feeding habits of ladybird beetles.</title>
        <authorList>
            <person name="Li H.-S."/>
            <person name="Huang Y.-H."/>
            <person name="Pang H."/>
        </authorList>
    </citation>
    <scope>NUCLEOTIDE SEQUENCE [LARGE SCALE GENOMIC DNA]</scope>
    <source>
        <strain evidence="2">SYSU_2023b</strain>
        <tissue evidence="2">Whole body</tissue>
    </source>
</reference>